<reference evidence="2 3" key="1">
    <citation type="submission" date="2016-11" db="EMBL/GenBank/DDBJ databases">
        <authorList>
            <person name="Jaros S."/>
            <person name="Januszkiewicz K."/>
            <person name="Wedrychowicz H."/>
        </authorList>
    </citation>
    <scope>NUCLEOTIDE SEQUENCE [LARGE SCALE GENOMIC DNA]</scope>
    <source>
        <strain evidence="2 3">DSM 16917</strain>
    </source>
</reference>
<gene>
    <name evidence="2" type="ORF">SAMN02745129_0670</name>
</gene>
<dbReference type="InterPro" id="IPR007361">
    <property type="entry name" value="DUF427"/>
</dbReference>
<sequence>MKAIWNDVVIAQSDETTQVEGNHYFPPSAIKSEYFHPSDTTSYCPWKGEARYYSVEIEGETLKDAAWYYPEAKEKAKHIEGWVAFWNGVIVSD</sequence>
<dbReference type="InterPro" id="IPR038694">
    <property type="entry name" value="DUF427_sf"/>
</dbReference>
<dbReference type="OrthoDB" id="4565346at2"/>
<proteinExistence type="predicted"/>
<dbReference type="GO" id="GO:0016740">
    <property type="term" value="F:transferase activity"/>
    <property type="evidence" value="ECO:0007669"/>
    <property type="project" value="UniProtKB-KW"/>
</dbReference>
<dbReference type="PANTHER" id="PTHR34310:SF5">
    <property type="entry name" value="DUF427 DOMAIN PROTEIN (AFU_ORTHOLOGUE AFUA_3G02220)"/>
    <property type="match status" value="1"/>
</dbReference>
<name>A0A1M5MJ53_9GAMM</name>
<accession>A0A1M5MJ53</accession>
<feature type="domain" description="DUF427" evidence="1">
    <location>
        <begin position="1"/>
        <end position="87"/>
    </location>
</feature>
<organism evidence="2 3">
    <name type="scientific">Ferrimonas marina</name>
    <dbReference type="NCBI Taxonomy" id="299255"/>
    <lineage>
        <taxon>Bacteria</taxon>
        <taxon>Pseudomonadati</taxon>
        <taxon>Pseudomonadota</taxon>
        <taxon>Gammaproteobacteria</taxon>
        <taxon>Alteromonadales</taxon>
        <taxon>Ferrimonadaceae</taxon>
        <taxon>Ferrimonas</taxon>
    </lineage>
</organism>
<dbReference type="Gene3D" id="2.170.150.40">
    <property type="entry name" value="Domain of unknown function (DUF427)"/>
    <property type="match status" value="1"/>
</dbReference>
<dbReference type="EMBL" id="FQXG01000001">
    <property type="protein sequence ID" value="SHG77514.1"/>
    <property type="molecule type" value="Genomic_DNA"/>
</dbReference>
<dbReference type="Proteomes" id="UP000184268">
    <property type="component" value="Unassembled WGS sequence"/>
</dbReference>
<dbReference type="AlphaFoldDB" id="A0A1M5MJ53"/>
<dbReference type="RefSeq" id="WP_067664549.1">
    <property type="nucleotide sequence ID" value="NZ_FQXG01000001.1"/>
</dbReference>
<keyword evidence="2" id="KW-0808">Transferase</keyword>
<dbReference type="Pfam" id="PF04248">
    <property type="entry name" value="NTP_transf_9"/>
    <property type="match status" value="1"/>
</dbReference>
<evidence type="ECO:0000259" key="1">
    <source>
        <dbReference type="Pfam" id="PF04248"/>
    </source>
</evidence>
<dbReference type="STRING" id="299255.SAMN02745129_0670"/>
<keyword evidence="3" id="KW-1185">Reference proteome</keyword>
<dbReference type="PANTHER" id="PTHR34310">
    <property type="entry name" value="DUF427 DOMAIN PROTEIN (AFU_ORTHOLOGUE AFUA_3G02220)"/>
    <property type="match status" value="1"/>
</dbReference>
<evidence type="ECO:0000313" key="3">
    <source>
        <dbReference type="Proteomes" id="UP000184268"/>
    </source>
</evidence>
<evidence type="ECO:0000313" key="2">
    <source>
        <dbReference type="EMBL" id="SHG77514.1"/>
    </source>
</evidence>
<protein>
    <submittedName>
        <fullName evidence="2">Nucleotidyltransferase</fullName>
    </submittedName>
</protein>